<dbReference type="RefSeq" id="XP_011672785.2">
    <property type="nucleotide sequence ID" value="XM_011674483.2"/>
</dbReference>
<feature type="compositionally biased region" description="Basic residues" evidence="1">
    <location>
        <begin position="339"/>
        <end position="349"/>
    </location>
</feature>
<dbReference type="RefSeq" id="XP_030848989.1">
    <property type="nucleotide sequence ID" value="XM_030993129.1"/>
</dbReference>
<dbReference type="EnsemblMetazoa" id="XM_011674483">
    <property type="protein sequence ID" value="XP_011672785"/>
    <property type="gene ID" value="LOC100891097"/>
</dbReference>
<dbReference type="RefSeq" id="XP_030848988.1">
    <property type="nucleotide sequence ID" value="XM_030993128.1"/>
</dbReference>
<evidence type="ECO:0000313" key="5">
    <source>
        <dbReference type="Proteomes" id="UP000007110"/>
    </source>
</evidence>
<reference evidence="4" key="2">
    <citation type="submission" date="2021-01" db="UniProtKB">
        <authorList>
            <consortium name="EnsemblMetazoa"/>
        </authorList>
    </citation>
    <scope>IDENTIFICATION</scope>
</reference>
<feature type="compositionally biased region" description="Basic and acidic residues" evidence="1">
    <location>
        <begin position="278"/>
        <end position="289"/>
    </location>
</feature>
<keyword evidence="5" id="KW-1185">Reference proteome</keyword>
<dbReference type="KEGG" id="spu:100891097"/>
<feature type="chain" id="PRO_5036401743" evidence="3">
    <location>
        <begin position="27"/>
        <end position="357"/>
    </location>
</feature>
<keyword evidence="3" id="KW-0732">Signal</keyword>
<dbReference type="OrthoDB" id="10134753at2759"/>
<proteinExistence type="predicted"/>
<organism evidence="4 5">
    <name type="scientific">Strongylocentrotus purpuratus</name>
    <name type="common">Purple sea urchin</name>
    <dbReference type="NCBI Taxonomy" id="7668"/>
    <lineage>
        <taxon>Eukaryota</taxon>
        <taxon>Metazoa</taxon>
        <taxon>Echinodermata</taxon>
        <taxon>Eleutherozoa</taxon>
        <taxon>Echinozoa</taxon>
        <taxon>Echinoidea</taxon>
        <taxon>Euechinoidea</taxon>
        <taxon>Echinacea</taxon>
        <taxon>Camarodonta</taxon>
        <taxon>Echinidea</taxon>
        <taxon>Strongylocentrotidae</taxon>
        <taxon>Strongylocentrotus</taxon>
    </lineage>
</organism>
<protein>
    <submittedName>
        <fullName evidence="4">Uncharacterized protein</fullName>
    </submittedName>
</protein>
<reference evidence="5" key="1">
    <citation type="submission" date="2015-02" db="EMBL/GenBank/DDBJ databases">
        <title>Genome sequencing for Strongylocentrotus purpuratus.</title>
        <authorList>
            <person name="Murali S."/>
            <person name="Liu Y."/>
            <person name="Vee V."/>
            <person name="English A."/>
            <person name="Wang M."/>
            <person name="Skinner E."/>
            <person name="Han Y."/>
            <person name="Muzny D.M."/>
            <person name="Worley K.C."/>
            <person name="Gibbs R.A."/>
        </authorList>
    </citation>
    <scope>NUCLEOTIDE SEQUENCE</scope>
</reference>
<evidence type="ECO:0000313" key="4">
    <source>
        <dbReference type="EnsemblMetazoa" id="XP_030848989"/>
    </source>
</evidence>
<evidence type="ECO:0000256" key="1">
    <source>
        <dbReference type="SAM" id="MobiDB-lite"/>
    </source>
</evidence>
<feature type="compositionally biased region" description="Basic and acidic residues" evidence="1">
    <location>
        <begin position="158"/>
        <end position="175"/>
    </location>
</feature>
<dbReference type="GeneID" id="100891097"/>
<feature type="transmembrane region" description="Helical" evidence="2">
    <location>
        <begin position="52"/>
        <end position="76"/>
    </location>
</feature>
<feature type="compositionally biased region" description="Basic and acidic residues" evidence="1">
    <location>
        <begin position="232"/>
        <end position="250"/>
    </location>
</feature>
<dbReference type="EnsemblMetazoa" id="XM_030993129">
    <property type="protein sequence ID" value="XP_030848989"/>
    <property type="gene ID" value="LOC100891097"/>
</dbReference>
<dbReference type="InParanoid" id="A0A7M7PAX3"/>
<dbReference type="EnsemblMetazoa" id="XM_030993128">
    <property type="protein sequence ID" value="XP_030848988"/>
    <property type="gene ID" value="LOC100891097"/>
</dbReference>
<keyword evidence="2" id="KW-0472">Membrane</keyword>
<sequence length="357" mass="40935">MNYLNIMKFLLAVLCIYTMAVHGVTSQYLGKTDERAAIPPPDDPGHNTHQEAVIFSCLAVVVVFAVLCTLILWFVVERNKSDIRRLDQLIPEIAERMRKETITVNGTLMSGTLTASHEFEAEFLTNEEVQLTSYRRQQEDDVTAEASAPPAEPANGDVPRDHEGDHGVDANDGVRTDAVTDDNQNDVGRHSQRRERSERHNEHRIEHHNERHNERNDDGSHERRPHHHKSYERHSHDRHSTPHDYTEVALRHNRSRPPPPSYRHTYDNTYDNPVMSMQDERDFRRERRNGPTPTPAPKPAKRSTRPVSAYEASGSEYPGEAPRPISIIGIMGDEDGRRPTRHGHGRRYKSLLYESHV</sequence>
<evidence type="ECO:0000256" key="3">
    <source>
        <dbReference type="SAM" id="SignalP"/>
    </source>
</evidence>
<dbReference type="Proteomes" id="UP000007110">
    <property type="component" value="Unassembled WGS sequence"/>
</dbReference>
<name>A0A7M7PAX3_STRPU</name>
<accession>A0A7M7PAX3</accession>
<feature type="signal peptide" evidence="3">
    <location>
        <begin position="1"/>
        <end position="26"/>
    </location>
</feature>
<feature type="compositionally biased region" description="Basic and acidic residues" evidence="1">
    <location>
        <begin position="194"/>
        <end position="222"/>
    </location>
</feature>
<evidence type="ECO:0000256" key="2">
    <source>
        <dbReference type="SAM" id="Phobius"/>
    </source>
</evidence>
<dbReference type="AlphaFoldDB" id="A0A7M7PAX3"/>
<keyword evidence="2" id="KW-1133">Transmembrane helix</keyword>
<feature type="region of interest" description="Disordered" evidence="1">
    <location>
        <begin position="136"/>
        <end position="357"/>
    </location>
</feature>
<keyword evidence="2" id="KW-0812">Transmembrane</keyword>